<evidence type="ECO:0000313" key="8">
    <source>
        <dbReference type="Proteomes" id="UP000515819"/>
    </source>
</evidence>
<dbReference type="GO" id="GO:0008658">
    <property type="term" value="F:penicillin binding"/>
    <property type="evidence" value="ECO:0007669"/>
    <property type="project" value="InterPro"/>
</dbReference>
<dbReference type="Gene3D" id="3.40.710.10">
    <property type="entry name" value="DD-peptidase/beta-lactamase superfamily"/>
    <property type="match status" value="1"/>
</dbReference>
<proteinExistence type="inferred from homology"/>
<name>A0A7G9FK06_9FIRM</name>
<dbReference type="PANTHER" id="PTHR30627">
    <property type="entry name" value="PEPTIDOGLYCAN D,D-TRANSPEPTIDASE"/>
    <property type="match status" value="1"/>
</dbReference>
<evidence type="ECO:0000256" key="4">
    <source>
        <dbReference type="SAM" id="MobiDB-lite"/>
    </source>
</evidence>
<dbReference type="InterPro" id="IPR001460">
    <property type="entry name" value="PCN-bd_Tpept"/>
</dbReference>
<feature type="domain" description="Penicillin-binding protein dimerisation" evidence="6">
    <location>
        <begin position="72"/>
        <end position="221"/>
    </location>
</feature>
<sequence length="696" mass="77097">MTRRPQNRENRRKRKRKVFTNRMRGRLKFVFGCVMVGFGVLGAKIIWINAQKGSQYKQQVLTQQGYSSKVIPYKRGDIVDANGTVLATDKKVYDLILEPANIVQYEKKKTATVSALKEFFGFTDEEIAGFLANEKSYYVVAKKGVEYEEVQKFEEYCKTDEGSNVVGIYYEERYVRVYPNKELACHLLGFTVSGNVGMYGVEEYYNSELNGTNGREYSYLNEDYGVTNSIEPATNGYNLVTSIDANVQKIVEEKVKAKLEEEDAKNISVLVMNPKNCQIMALYNSHTFDPNDAYDLDSTQYQFDTQEELEASRYSSFEDFKQNGTDEEHVDALYKVWRNFPVSDVFEPGSTYKTFTISGALEEGVITPEDTFFCDGGEQIEDRYIQCHSHDYGGHGMVDLSGALEKSCNDALMQIVAKEGIALFDKYQVLFGFGQSTNVDLPGEPSDSSLSGLVYHADNMGAVSLAISSFGQGVTTSMMQVGTAFCSAINGGYYYEPSVVQRIEDENGNIVRNLDPVLVRRTISEDVSAQMRQFLKNVVSEGTGKKATVEGYEIGGKTGTAEKLPRGNGKYILSFIGFAPVDDPQVVIYVVADEPELQSGSGEAAHLFADIAEAIFPYLNIYKTDETYDIDEATAEDEPATPIYGGEAPANDVAGGSDNPYVEQSEGETTTETTTEDPSATTESPAQDTTQEAPTG</sequence>
<dbReference type="InterPro" id="IPR036138">
    <property type="entry name" value="PBP_dimer_sf"/>
</dbReference>
<feature type="region of interest" description="Disordered" evidence="4">
    <location>
        <begin position="635"/>
        <end position="696"/>
    </location>
</feature>
<evidence type="ECO:0000313" key="7">
    <source>
        <dbReference type="EMBL" id="QNL98887.1"/>
    </source>
</evidence>
<dbReference type="EMBL" id="CP060632">
    <property type="protein sequence ID" value="QNL98887.1"/>
    <property type="molecule type" value="Genomic_DNA"/>
</dbReference>
<dbReference type="Proteomes" id="UP000515819">
    <property type="component" value="Chromosome"/>
</dbReference>
<accession>A0A7G9FK06</accession>
<keyword evidence="3" id="KW-0472">Membrane</keyword>
<dbReference type="InterPro" id="IPR005311">
    <property type="entry name" value="PBP_dimer"/>
</dbReference>
<dbReference type="GO" id="GO:0071555">
    <property type="term" value="P:cell wall organization"/>
    <property type="evidence" value="ECO:0007669"/>
    <property type="project" value="TreeGrafter"/>
</dbReference>
<feature type="compositionally biased region" description="Polar residues" evidence="4">
    <location>
        <begin position="685"/>
        <end position="696"/>
    </location>
</feature>
<evidence type="ECO:0000256" key="3">
    <source>
        <dbReference type="ARBA" id="ARBA00023136"/>
    </source>
</evidence>
<organism evidence="7 8">
    <name type="scientific">Wujia chipingensis</name>
    <dbReference type="NCBI Taxonomy" id="2763670"/>
    <lineage>
        <taxon>Bacteria</taxon>
        <taxon>Bacillati</taxon>
        <taxon>Bacillota</taxon>
        <taxon>Clostridia</taxon>
        <taxon>Lachnospirales</taxon>
        <taxon>Lachnospiraceae</taxon>
        <taxon>Wujia</taxon>
    </lineage>
</organism>
<dbReference type="SUPFAM" id="SSF56519">
    <property type="entry name" value="Penicillin binding protein dimerisation domain"/>
    <property type="match status" value="1"/>
</dbReference>
<reference evidence="7 8" key="1">
    <citation type="submission" date="2020-08" db="EMBL/GenBank/DDBJ databases">
        <authorList>
            <person name="Liu C."/>
            <person name="Sun Q."/>
        </authorList>
    </citation>
    <scope>NUCLEOTIDE SEQUENCE [LARGE SCALE GENOMIC DNA]</scope>
    <source>
        <strain evidence="7 8">NSJ-4</strain>
    </source>
</reference>
<comment type="subcellular location">
    <subcellularLocation>
        <location evidence="1">Membrane</location>
    </subcellularLocation>
</comment>
<feature type="compositionally biased region" description="Low complexity" evidence="4">
    <location>
        <begin position="663"/>
        <end position="684"/>
    </location>
</feature>
<evidence type="ECO:0000256" key="1">
    <source>
        <dbReference type="ARBA" id="ARBA00004370"/>
    </source>
</evidence>
<dbReference type="InterPro" id="IPR012338">
    <property type="entry name" value="Beta-lactam/transpept-like"/>
</dbReference>
<dbReference type="RefSeq" id="WP_249320981.1">
    <property type="nucleotide sequence ID" value="NZ_CP060632.1"/>
</dbReference>
<dbReference type="KEGG" id="wcp:H9Q76_09015"/>
<protein>
    <submittedName>
        <fullName evidence="7">Penicillin-binding protein 2</fullName>
    </submittedName>
</protein>
<evidence type="ECO:0000259" key="6">
    <source>
        <dbReference type="Pfam" id="PF03717"/>
    </source>
</evidence>
<comment type="similarity">
    <text evidence="2">Belongs to the transpeptidase family.</text>
</comment>
<feature type="domain" description="Penicillin-binding protein transpeptidase" evidence="5">
    <location>
        <begin position="268"/>
        <end position="612"/>
    </location>
</feature>
<dbReference type="GO" id="GO:0005886">
    <property type="term" value="C:plasma membrane"/>
    <property type="evidence" value="ECO:0007669"/>
    <property type="project" value="TreeGrafter"/>
</dbReference>
<gene>
    <name evidence="7" type="ORF">H9Q76_09015</name>
</gene>
<keyword evidence="8" id="KW-1185">Reference proteome</keyword>
<dbReference type="InterPro" id="IPR050515">
    <property type="entry name" value="Beta-lactam/transpept"/>
</dbReference>
<dbReference type="Pfam" id="PF00905">
    <property type="entry name" value="Transpeptidase"/>
    <property type="match status" value="1"/>
</dbReference>
<dbReference type="Gene3D" id="3.90.1310.10">
    <property type="entry name" value="Penicillin-binding protein 2a (Domain 2)"/>
    <property type="match status" value="1"/>
</dbReference>
<dbReference type="AlphaFoldDB" id="A0A7G9FK06"/>
<dbReference type="SUPFAM" id="SSF56601">
    <property type="entry name" value="beta-lactamase/transpeptidase-like"/>
    <property type="match status" value="1"/>
</dbReference>
<dbReference type="Pfam" id="PF03717">
    <property type="entry name" value="PBP_dimer"/>
    <property type="match status" value="1"/>
</dbReference>
<evidence type="ECO:0000256" key="2">
    <source>
        <dbReference type="ARBA" id="ARBA00007171"/>
    </source>
</evidence>
<evidence type="ECO:0000259" key="5">
    <source>
        <dbReference type="Pfam" id="PF00905"/>
    </source>
</evidence>
<dbReference type="PANTHER" id="PTHR30627:SF1">
    <property type="entry name" value="PEPTIDOGLYCAN D,D-TRANSPEPTIDASE FTSI"/>
    <property type="match status" value="1"/>
</dbReference>